<sequence length="339" mass="37307">MLKPLLALLATLSLMGAASTADAQTTLQKIRERGAVRCGASQGVAGFSIPDDKGVWSGFDIDFCRALAAAIFDDPDKTQFVPLSSKDRLTALQAGEIDVLSRTTSWTLQRDVALGLNFTAVAYYDGQGFMVRKSLGVKSAKELDGATVCISQGTTNELNAADFFRKNKMKLEVVTFQEVVETVKAFEAGRCDVYTTDSSALFANRLKLAKPDDYLVLPEVISKEPLGPWVRQGDDQWFDIVRWTLFVLVGAEELGVTRGNADAMRESDTPEVRRLLGVEGNFGEALGLTRDWGHRIIRRVGNYGEIFERNLGKGTRLAIPRGYNELWTRGGLQYAPPVR</sequence>
<dbReference type="Pfam" id="PF00497">
    <property type="entry name" value="SBP_bac_3"/>
    <property type="match status" value="1"/>
</dbReference>
<dbReference type="PANTHER" id="PTHR30085">
    <property type="entry name" value="AMINO ACID ABC TRANSPORTER PERMEASE"/>
    <property type="match status" value="1"/>
</dbReference>
<evidence type="ECO:0000256" key="4">
    <source>
        <dbReference type="RuleBase" id="RU003744"/>
    </source>
</evidence>
<feature type="chain" id="PRO_5046469608" evidence="5">
    <location>
        <begin position="24"/>
        <end position="339"/>
    </location>
</feature>
<dbReference type="SUPFAM" id="SSF53850">
    <property type="entry name" value="Periplasmic binding protein-like II"/>
    <property type="match status" value="1"/>
</dbReference>
<dbReference type="SMART" id="SM00062">
    <property type="entry name" value="PBPb"/>
    <property type="match status" value="1"/>
</dbReference>
<keyword evidence="2" id="KW-0813">Transport</keyword>
<dbReference type="Proteomes" id="UP001321492">
    <property type="component" value="Unassembled WGS sequence"/>
</dbReference>
<gene>
    <name evidence="7" type="ORF">QNA08_10520</name>
</gene>
<dbReference type="RefSeq" id="WP_283740643.1">
    <property type="nucleotide sequence ID" value="NZ_JASJEV010000005.1"/>
</dbReference>
<dbReference type="InterPro" id="IPR051455">
    <property type="entry name" value="Bact_solute-bind_prot3"/>
</dbReference>
<protein>
    <submittedName>
        <fullName evidence="7">Amino acid ABC transporter substrate-binding protein</fullName>
    </submittedName>
</protein>
<evidence type="ECO:0000259" key="6">
    <source>
        <dbReference type="SMART" id="SM00062"/>
    </source>
</evidence>
<proteinExistence type="inferred from homology"/>
<evidence type="ECO:0000313" key="7">
    <source>
        <dbReference type="EMBL" id="MDJ1158667.1"/>
    </source>
</evidence>
<keyword evidence="3 5" id="KW-0732">Signal</keyword>
<comment type="similarity">
    <text evidence="1 4">Belongs to the bacterial solute-binding protein 3 family.</text>
</comment>
<name>A0ABT7AH08_9HYPH</name>
<evidence type="ECO:0000256" key="1">
    <source>
        <dbReference type="ARBA" id="ARBA00010333"/>
    </source>
</evidence>
<evidence type="ECO:0000313" key="8">
    <source>
        <dbReference type="Proteomes" id="UP001321492"/>
    </source>
</evidence>
<comment type="caution">
    <text evidence="7">The sequence shown here is derived from an EMBL/GenBank/DDBJ whole genome shotgun (WGS) entry which is preliminary data.</text>
</comment>
<dbReference type="PANTHER" id="PTHR30085:SF7">
    <property type="entry name" value="AMINO-ACID ABC TRANSPORTER-BINDING PROTEIN YHDW-RELATED"/>
    <property type="match status" value="1"/>
</dbReference>
<evidence type="ECO:0000256" key="5">
    <source>
        <dbReference type="SAM" id="SignalP"/>
    </source>
</evidence>
<evidence type="ECO:0000256" key="3">
    <source>
        <dbReference type="ARBA" id="ARBA00022729"/>
    </source>
</evidence>
<evidence type="ECO:0000256" key="2">
    <source>
        <dbReference type="ARBA" id="ARBA00022448"/>
    </source>
</evidence>
<feature type="signal peptide" evidence="5">
    <location>
        <begin position="1"/>
        <end position="23"/>
    </location>
</feature>
<dbReference type="PROSITE" id="PS01039">
    <property type="entry name" value="SBP_BACTERIAL_3"/>
    <property type="match status" value="1"/>
</dbReference>
<dbReference type="InterPro" id="IPR001638">
    <property type="entry name" value="Solute-binding_3/MltF_N"/>
</dbReference>
<accession>A0ABT7AH08</accession>
<dbReference type="InterPro" id="IPR018313">
    <property type="entry name" value="SBP_3_CS"/>
</dbReference>
<feature type="domain" description="Solute-binding protein family 3/N-terminal" evidence="6">
    <location>
        <begin position="35"/>
        <end position="264"/>
    </location>
</feature>
<organism evidence="7 8">
    <name type="scientific">Chelatococcus albus</name>
    <dbReference type="NCBI Taxonomy" id="3047466"/>
    <lineage>
        <taxon>Bacteria</taxon>
        <taxon>Pseudomonadati</taxon>
        <taxon>Pseudomonadota</taxon>
        <taxon>Alphaproteobacteria</taxon>
        <taxon>Hyphomicrobiales</taxon>
        <taxon>Chelatococcaceae</taxon>
        <taxon>Chelatococcus</taxon>
    </lineage>
</organism>
<dbReference type="CDD" id="cd13692">
    <property type="entry name" value="PBP2_BztA"/>
    <property type="match status" value="1"/>
</dbReference>
<dbReference type="Gene3D" id="3.40.190.10">
    <property type="entry name" value="Periplasmic binding protein-like II"/>
    <property type="match status" value="2"/>
</dbReference>
<keyword evidence="8" id="KW-1185">Reference proteome</keyword>
<dbReference type="EMBL" id="JASJEV010000005">
    <property type="protein sequence ID" value="MDJ1158667.1"/>
    <property type="molecule type" value="Genomic_DNA"/>
</dbReference>
<reference evidence="7 8" key="1">
    <citation type="submission" date="2023-05" db="EMBL/GenBank/DDBJ databases">
        <title>Chelatococcus sp. nov., a moderately thermophilic bacterium isolated from hot spring microbial mat.</title>
        <authorList>
            <person name="Hu C.-J."/>
            <person name="Li W.-J."/>
        </authorList>
    </citation>
    <scope>NUCLEOTIDE SEQUENCE [LARGE SCALE GENOMIC DNA]</scope>
    <source>
        <strain evidence="7 8">SYSU G07232</strain>
    </source>
</reference>